<comment type="subunit">
    <text evidence="3">Component of the large ribosomal subunit.</text>
</comment>
<comment type="similarity">
    <text evidence="2">Belongs to the eukaryotic ribosomal protein eL33 family.</text>
</comment>
<dbReference type="Proteomes" id="UP000694416">
    <property type="component" value="Unplaced"/>
</dbReference>
<dbReference type="GO" id="GO:0006412">
    <property type="term" value="P:translation"/>
    <property type="evidence" value="ECO:0007669"/>
    <property type="project" value="InterPro"/>
</dbReference>
<dbReference type="SUPFAM" id="SSF50447">
    <property type="entry name" value="Translation proteins"/>
    <property type="match status" value="1"/>
</dbReference>
<dbReference type="InterPro" id="IPR038661">
    <property type="entry name" value="Ribosomal_eL33_sf"/>
</dbReference>
<dbReference type="InterPro" id="IPR009000">
    <property type="entry name" value="Transl_B-barrel_sf"/>
</dbReference>
<proteinExistence type="inferred from homology"/>
<evidence type="ECO:0000256" key="10">
    <source>
        <dbReference type="ARBA" id="ARBA00045649"/>
    </source>
</evidence>
<dbReference type="Pfam" id="PF01247">
    <property type="entry name" value="Ribosomal_L35Ae"/>
    <property type="match status" value="1"/>
</dbReference>
<dbReference type="GO" id="GO:0000049">
    <property type="term" value="F:tRNA binding"/>
    <property type="evidence" value="ECO:0007669"/>
    <property type="project" value="UniProtKB-KW"/>
</dbReference>
<dbReference type="GO" id="GO:0022625">
    <property type="term" value="C:cytosolic large ribosomal subunit"/>
    <property type="evidence" value="ECO:0007669"/>
    <property type="project" value="UniProtKB-ARBA"/>
</dbReference>
<keyword evidence="5" id="KW-0694">RNA-binding</keyword>
<sequence>MSRRLWSKAIFASYKRSLRNQRENSALLKIEGVYAQDETEFYLGKRCAYVYKAKNNTVTSGSKPNKTRVIWGKATQAHGNSGLVHVKFRSNLPANAIGHRI</sequence>
<comment type="subcellular location">
    <subcellularLocation>
        <location evidence="1">Cytoplasm</location>
    </subcellularLocation>
</comment>
<name>A0A8C9M1E4_9PRIM</name>
<protein>
    <recommendedName>
        <fullName evidence="8">Large ribosomal subunit protein eL33</fullName>
    </recommendedName>
    <alternativeName>
        <fullName evidence="9">60S ribosomal protein L35a</fullName>
    </alternativeName>
</protein>
<evidence type="ECO:0000256" key="1">
    <source>
        <dbReference type="ARBA" id="ARBA00004496"/>
    </source>
</evidence>
<evidence type="ECO:0000313" key="12">
    <source>
        <dbReference type="Proteomes" id="UP000694416"/>
    </source>
</evidence>
<reference evidence="11" key="1">
    <citation type="submission" date="2025-08" db="UniProtKB">
        <authorList>
            <consortium name="Ensembl"/>
        </authorList>
    </citation>
    <scope>IDENTIFICATION</scope>
</reference>
<dbReference type="GO" id="GO:0003735">
    <property type="term" value="F:structural constituent of ribosome"/>
    <property type="evidence" value="ECO:0007669"/>
    <property type="project" value="InterPro"/>
</dbReference>
<evidence type="ECO:0000256" key="2">
    <source>
        <dbReference type="ARBA" id="ARBA00009269"/>
    </source>
</evidence>
<keyword evidence="5" id="KW-0820">tRNA-binding</keyword>
<evidence type="ECO:0000256" key="8">
    <source>
        <dbReference type="ARBA" id="ARBA00035228"/>
    </source>
</evidence>
<accession>A0A8C9M1E4</accession>
<dbReference type="Gene3D" id="2.40.10.190">
    <property type="entry name" value="translation elongation factor selb, chain A, domain 4"/>
    <property type="match status" value="1"/>
</dbReference>
<comment type="function">
    <text evidence="10">Component of the large ribosomal subunit. The ribosome is a large ribonucleoprotein complex responsible for the synthesis of proteins in the cell. Required for the proliferation and viability of hematopoietic cells.</text>
</comment>
<evidence type="ECO:0000256" key="3">
    <source>
        <dbReference type="ARBA" id="ARBA00011133"/>
    </source>
</evidence>
<evidence type="ECO:0000256" key="7">
    <source>
        <dbReference type="ARBA" id="ARBA00023274"/>
    </source>
</evidence>
<dbReference type="InterPro" id="IPR001780">
    <property type="entry name" value="Ribosomal_eL33"/>
</dbReference>
<dbReference type="AlphaFoldDB" id="A0A8C9M1E4"/>
<evidence type="ECO:0000256" key="9">
    <source>
        <dbReference type="ARBA" id="ARBA00035530"/>
    </source>
</evidence>
<organism evidence="11 12">
    <name type="scientific">Piliocolobus tephrosceles</name>
    <name type="common">Ugandan red Colobus</name>
    <dbReference type="NCBI Taxonomy" id="591936"/>
    <lineage>
        <taxon>Eukaryota</taxon>
        <taxon>Metazoa</taxon>
        <taxon>Chordata</taxon>
        <taxon>Craniata</taxon>
        <taxon>Vertebrata</taxon>
        <taxon>Euteleostomi</taxon>
        <taxon>Mammalia</taxon>
        <taxon>Eutheria</taxon>
        <taxon>Euarchontoglires</taxon>
        <taxon>Primates</taxon>
        <taxon>Haplorrhini</taxon>
        <taxon>Catarrhini</taxon>
        <taxon>Cercopithecidae</taxon>
        <taxon>Colobinae</taxon>
        <taxon>Piliocolobus</taxon>
    </lineage>
</organism>
<reference evidence="11" key="2">
    <citation type="submission" date="2025-09" db="UniProtKB">
        <authorList>
            <consortium name="Ensembl"/>
        </authorList>
    </citation>
    <scope>IDENTIFICATION</scope>
</reference>
<evidence type="ECO:0000256" key="6">
    <source>
        <dbReference type="ARBA" id="ARBA00022980"/>
    </source>
</evidence>
<dbReference type="FunFam" id="2.40.10.190:FF:000005">
    <property type="entry name" value="60S ribosomal protein L35a"/>
    <property type="match status" value="1"/>
</dbReference>
<evidence type="ECO:0000256" key="5">
    <source>
        <dbReference type="ARBA" id="ARBA00022555"/>
    </source>
</evidence>
<keyword evidence="4" id="KW-0963">Cytoplasm</keyword>
<evidence type="ECO:0000313" key="11">
    <source>
        <dbReference type="Ensembl" id="ENSPTEP00000042901.1"/>
    </source>
</evidence>
<keyword evidence="6" id="KW-0689">Ribosomal protein</keyword>
<evidence type="ECO:0000256" key="4">
    <source>
        <dbReference type="ARBA" id="ARBA00022490"/>
    </source>
</evidence>
<dbReference type="Ensembl" id="ENSPTET00000057224.1">
    <property type="protein sequence ID" value="ENSPTEP00000042901.1"/>
    <property type="gene ID" value="ENSPTEG00000039157.1"/>
</dbReference>
<keyword evidence="7" id="KW-0687">Ribonucleoprotein</keyword>
<dbReference type="PANTHER" id="PTHR10902">
    <property type="entry name" value="60S RIBOSOMAL PROTEIN L35A"/>
    <property type="match status" value="1"/>
</dbReference>
<keyword evidence="12" id="KW-1185">Reference proteome</keyword>